<comment type="caution">
    <text evidence="1">The sequence shown here is derived from an EMBL/GenBank/DDBJ whole genome shotgun (WGS) entry which is preliminary data.</text>
</comment>
<sequence>MYDCANHAAGNTSGNLSIENILCSLLGGTSKSKGLIHTPAPKLSFSQTTMLEESLT</sequence>
<protein>
    <submittedName>
        <fullName evidence="1">Uncharacterized protein</fullName>
    </submittedName>
</protein>
<name>D3B1L3_HETP5</name>
<dbReference type="Proteomes" id="UP000001396">
    <property type="component" value="Unassembled WGS sequence"/>
</dbReference>
<gene>
    <name evidence="1" type="ORF">PPL_02187</name>
</gene>
<proteinExistence type="predicted"/>
<dbReference type="RefSeq" id="XP_020437296.1">
    <property type="nucleotide sequence ID" value="XM_020573179.1"/>
</dbReference>
<dbReference type="GeneID" id="31357712"/>
<accession>D3B1L3</accession>
<keyword evidence="2" id="KW-1185">Reference proteome</keyword>
<dbReference type="AlphaFoldDB" id="D3B1L3"/>
<organism evidence="1 2">
    <name type="scientific">Heterostelium pallidum (strain ATCC 26659 / Pp 5 / PN500)</name>
    <name type="common">Cellular slime mold</name>
    <name type="synonym">Polysphondylium pallidum</name>
    <dbReference type="NCBI Taxonomy" id="670386"/>
    <lineage>
        <taxon>Eukaryota</taxon>
        <taxon>Amoebozoa</taxon>
        <taxon>Evosea</taxon>
        <taxon>Eumycetozoa</taxon>
        <taxon>Dictyostelia</taxon>
        <taxon>Acytosteliales</taxon>
        <taxon>Acytosteliaceae</taxon>
        <taxon>Heterostelium</taxon>
    </lineage>
</organism>
<evidence type="ECO:0000313" key="1">
    <source>
        <dbReference type="EMBL" id="EFA85187.1"/>
    </source>
</evidence>
<dbReference type="EMBL" id="ADBJ01000008">
    <property type="protein sequence ID" value="EFA85187.1"/>
    <property type="molecule type" value="Genomic_DNA"/>
</dbReference>
<reference evidence="1 2" key="1">
    <citation type="journal article" date="2011" name="Genome Res.">
        <title>Phylogeny-wide analysis of social amoeba genomes highlights ancient origins for complex intercellular communication.</title>
        <authorList>
            <person name="Heidel A.J."/>
            <person name="Lawal H.M."/>
            <person name="Felder M."/>
            <person name="Schilde C."/>
            <person name="Helps N.R."/>
            <person name="Tunggal B."/>
            <person name="Rivero F."/>
            <person name="John U."/>
            <person name="Schleicher M."/>
            <person name="Eichinger L."/>
            <person name="Platzer M."/>
            <person name="Noegel A.A."/>
            <person name="Schaap P."/>
            <person name="Gloeckner G."/>
        </authorList>
    </citation>
    <scope>NUCLEOTIDE SEQUENCE [LARGE SCALE GENOMIC DNA]</scope>
    <source>
        <strain evidence="2">ATCC 26659 / Pp 5 / PN500</strain>
    </source>
</reference>
<dbReference type="InParanoid" id="D3B1L3"/>
<evidence type="ECO:0000313" key="2">
    <source>
        <dbReference type="Proteomes" id="UP000001396"/>
    </source>
</evidence>